<feature type="non-terminal residue" evidence="1">
    <location>
        <position position="126"/>
    </location>
</feature>
<accession>A0ABS5L8Y8</accession>
<comment type="caution">
    <text evidence="1">The sequence shown here is derived from an EMBL/GenBank/DDBJ whole genome shotgun (WGS) entry which is preliminary data.</text>
</comment>
<proteinExistence type="predicted"/>
<name>A0ABS5L8Y8_9ACTN</name>
<gene>
    <name evidence="1" type="ORF">KGQ19_48945</name>
</gene>
<sequence length="126" mass="14302">IWNSGDAGVSEHATTVVRQAFETRLRSAFFNTRMRQIHGLDTTRKADPETATATLDHFRETILIAEDSNLESRFHLEKALETGLTQAATDFHQLAQDFTIPTDRYTALANDYRTAATTYIHNTRDE</sequence>
<evidence type="ECO:0000313" key="1">
    <source>
        <dbReference type="EMBL" id="MBS2554803.1"/>
    </source>
</evidence>
<feature type="non-terminal residue" evidence="1">
    <location>
        <position position="1"/>
    </location>
</feature>
<protein>
    <submittedName>
        <fullName evidence="1">Uncharacterized protein</fullName>
    </submittedName>
</protein>
<dbReference type="EMBL" id="JAAFYZ010000606">
    <property type="protein sequence ID" value="MBS2554803.1"/>
    <property type="molecule type" value="Genomic_DNA"/>
</dbReference>
<keyword evidence="2" id="KW-1185">Reference proteome</keyword>
<reference evidence="1 2" key="1">
    <citation type="submission" date="2020-02" db="EMBL/GenBank/DDBJ databases">
        <title>Acidophilic actinobacteria isolated from forest soil.</title>
        <authorList>
            <person name="Golinska P."/>
        </authorList>
    </citation>
    <scope>NUCLEOTIDE SEQUENCE [LARGE SCALE GENOMIC DNA]</scope>
    <source>
        <strain evidence="1 2">NL8</strain>
    </source>
</reference>
<organism evidence="1 2">
    <name type="scientific">Catenulispora pinistramenti</name>
    <dbReference type="NCBI Taxonomy" id="2705254"/>
    <lineage>
        <taxon>Bacteria</taxon>
        <taxon>Bacillati</taxon>
        <taxon>Actinomycetota</taxon>
        <taxon>Actinomycetes</taxon>
        <taxon>Catenulisporales</taxon>
        <taxon>Catenulisporaceae</taxon>
        <taxon>Catenulispora</taxon>
    </lineage>
</organism>
<dbReference type="Proteomes" id="UP000730482">
    <property type="component" value="Unassembled WGS sequence"/>
</dbReference>
<evidence type="ECO:0000313" key="2">
    <source>
        <dbReference type="Proteomes" id="UP000730482"/>
    </source>
</evidence>